<gene>
    <name evidence="2" type="ORF">EDB81DRAFT_868323</name>
</gene>
<dbReference type="InterPro" id="IPR038883">
    <property type="entry name" value="AN11006-like"/>
</dbReference>
<reference evidence="2" key="1">
    <citation type="journal article" date="2021" name="Nat. Commun.">
        <title>Genetic determinants of endophytism in the Arabidopsis root mycobiome.</title>
        <authorList>
            <person name="Mesny F."/>
            <person name="Miyauchi S."/>
            <person name="Thiergart T."/>
            <person name="Pickel B."/>
            <person name="Atanasova L."/>
            <person name="Karlsson M."/>
            <person name="Huettel B."/>
            <person name="Barry K.W."/>
            <person name="Haridas S."/>
            <person name="Chen C."/>
            <person name="Bauer D."/>
            <person name="Andreopoulos W."/>
            <person name="Pangilinan J."/>
            <person name="LaButti K."/>
            <person name="Riley R."/>
            <person name="Lipzen A."/>
            <person name="Clum A."/>
            <person name="Drula E."/>
            <person name="Henrissat B."/>
            <person name="Kohler A."/>
            <person name="Grigoriev I.V."/>
            <person name="Martin F.M."/>
            <person name="Hacquard S."/>
        </authorList>
    </citation>
    <scope>NUCLEOTIDE SEQUENCE</scope>
    <source>
        <strain evidence="2">MPI-CAGE-AT-0147</strain>
    </source>
</reference>
<dbReference type="PANTHER" id="PTHR42085">
    <property type="entry name" value="F-BOX DOMAIN-CONTAINING PROTEIN"/>
    <property type="match status" value="1"/>
</dbReference>
<sequence length="339" mass="37620">MIYHLSQINAGPSLGTGEEAPCPPLVVDPVEDQGPVPSSTHPDAGRLDRPGFLDLPAEIRLQIYHWLHLMCPVRHAQLAPWYPTPVHCQYTVRQVVDDAECVTDEPTRATTDEPTNSMLSPFRPLSGLPTGFLQCNSQIYHESRAMPFANNEFVFVNWFASGLWAARAFTRALEPWQRREMRFVRLEILARDLVGNGGTDGGAGQEEWLALCDDWAPAVRGLRMKLVLGGSATGVMATGVAPGPEKDGAGFAEMQAAARQKVAAGLRRMGKLERLEMELVTRQLKNGDKLRWCEQLEEELRTTAGLEAARVVCTEKMQEKMKWIKQGVGMKHLQGLGEH</sequence>
<evidence type="ECO:0000313" key="3">
    <source>
        <dbReference type="Proteomes" id="UP000738349"/>
    </source>
</evidence>
<evidence type="ECO:0000313" key="2">
    <source>
        <dbReference type="EMBL" id="KAH7153171.1"/>
    </source>
</evidence>
<keyword evidence="3" id="KW-1185">Reference proteome</keyword>
<accession>A0A9P9F6L6</accession>
<comment type="caution">
    <text evidence="2">The sequence shown here is derived from an EMBL/GenBank/DDBJ whole genome shotgun (WGS) entry which is preliminary data.</text>
</comment>
<dbReference type="AlphaFoldDB" id="A0A9P9F6L6"/>
<protein>
    <submittedName>
        <fullName evidence="2">Uncharacterized protein</fullName>
    </submittedName>
</protein>
<dbReference type="OrthoDB" id="5413827at2759"/>
<name>A0A9P9F6L6_9HYPO</name>
<dbReference type="Proteomes" id="UP000738349">
    <property type="component" value="Unassembled WGS sequence"/>
</dbReference>
<dbReference type="EMBL" id="JAGMUV010000006">
    <property type="protein sequence ID" value="KAH7153171.1"/>
    <property type="molecule type" value="Genomic_DNA"/>
</dbReference>
<dbReference type="PANTHER" id="PTHR42085:SF2">
    <property type="entry name" value="F-BOX DOMAIN-CONTAINING PROTEIN"/>
    <property type="match status" value="1"/>
</dbReference>
<proteinExistence type="predicted"/>
<organism evidence="2 3">
    <name type="scientific">Dactylonectria macrodidyma</name>
    <dbReference type="NCBI Taxonomy" id="307937"/>
    <lineage>
        <taxon>Eukaryota</taxon>
        <taxon>Fungi</taxon>
        <taxon>Dikarya</taxon>
        <taxon>Ascomycota</taxon>
        <taxon>Pezizomycotina</taxon>
        <taxon>Sordariomycetes</taxon>
        <taxon>Hypocreomycetidae</taxon>
        <taxon>Hypocreales</taxon>
        <taxon>Nectriaceae</taxon>
        <taxon>Dactylonectria</taxon>
    </lineage>
</organism>
<evidence type="ECO:0000256" key="1">
    <source>
        <dbReference type="SAM" id="MobiDB-lite"/>
    </source>
</evidence>
<feature type="region of interest" description="Disordered" evidence="1">
    <location>
        <begin position="13"/>
        <end position="49"/>
    </location>
</feature>